<feature type="region of interest" description="Disordered" evidence="1">
    <location>
        <begin position="1"/>
        <end position="45"/>
    </location>
</feature>
<feature type="compositionally biased region" description="Low complexity" evidence="1">
    <location>
        <begin position="99"/>
        <end position="115"/>
    </location>
</feature>
<dbReference type="EMBL" id="OX395126">
    <property type="protein sequence ID" value="CAI5761932.1"/>
    <property type="molecule type" value="Genomic_DNA"/>
</dbReference>
<evidence type="ECO:0000313" key="3">
    <source>
        <dbReference type="Proteomes" id="UP001178461"/>
    </source>
</evidence>
<name>A0AA35NVE4_9SAUR</name>
<protein>
    <submittedName>
        <fullName evidence="2">Uncharacterized protein</fullName>
    </submittedName>
</protein>
<gene>
    <name evidence="2" type="ORF">PODLI_1B036136</name>
</gene>
<proteinExistence type="predicted"/>
<dbReference type="AlphaFoldDB" id="A0AA35NVE4"/>
<reference evidence="2" key="1">
    <citation type="submission" date="2022-12" db="EMBL/GenBank/DDBJ databases">
        <authorList>
            <person name="Alioto T."/>
            <person name="Alioto T."/>
            <person name="Gomez Garrido J."/>
        </authorList>
    </citation>
    <scope>NUCLEOTIDE SEQUENCE</scope>
</reference>
<dbReference type="Proteomes" id="UP001178461">
    <property type="component" value="Chromosome 1"/>
</dbReference>
<feature type="region of interest" description="Disordered" evidence="1">
    <location>
        <begin position="85"/>
        <end position="115"/>
    </location>
</feature>
<accession>A0AA35NVE4</accession>
<evidence type="ECO:0000313" key="2">
    <source>
        <dbReference type="EMBL" id="CAI5761932.1"/>
    </source>
</evidence>
<sequence length="115" mass="12165">MAAEASFPSPPPPLRQCHLRAPSPEGRTDVVASRGGAEGGSAGMWAGRRGGRCGFPFASSGGSSSSERLRLLVLLSRLSFFPRAGLSPRPAKAPRLRGPRSLPRPRLSLRGMMKT</sequence>
<keyword evidence="3" id="KW-1185">Reference proteome</keyword>
<evidence type="ECO:0000256" key="1">
    <source>
        <dbReference type="SAM" id="MobiDB-lite"/>
    </source>
</evidence>
<organism evidence="2 3">
    <name type="scientific">Podarcis lilfordi</name>
    <name type="common">Lilford's wall lizard</name>
    <dbReference type="NCBI Taxonomy" id="74358"/>
    <lineage>
        <taxon>Eukaryota</taxon>
        <taxon>Metazoa</taxon>
        <taxon>Chordata</taxon>
        <taxon>Craniata</taxon>
        <taxon>Vertebrata</taxon>
        <taxon>Euteleostomi</taxon>
        <taxon>Lepidosauria</taxon>
        <taxon>Squamata</taxon>
        <taxon>Bifurcata</taxon>
        <taxon>Unidentata</taxon>
        <taxon>Episquamata</taxon>
        <taxon>Laterata</taxon>
        <taxon>Lacertibaenia</taxon>
        <taxon>Lacertidae</taxon>
        <taxon>Podarcis</taxon>
    </lineage>
</organism>